<dbReference type="Pfam" id="PF20772">
    <property type="entry name" value="TACO1_YebC_N"/>
    <property type="match status" value="1"/>
</dbReference>
<dbReference type="PANTHER" id="PTHR12532:SF6">
    <property type="entry name" value="TRANSCRIPTIONAL REGULATORY PROTEIN YEBC-RELATED"/>
    <property type="match status" value="1"/>
</dbReference>
<evidence type="ECO:0000256" key="3">
    <source>
        <dbReference type="ARBA" id="ARBA00023015"/>
    </source>
</evidence>
<proteinExistence type="inferred from homology"/>
<dbReference type="FunFam" id="1.10.10.200:FF:000004">
    <property type="entry name" value="Probable transcriptional regulatory protein BSBG_02618"/>
    <property type="match status" value="1"/>
</dbReference>
<sequence>MGRAFEYRKARKMKRWGHMARVFTKLGKEIEIAVKAGGSDPSANTRLRILIQNAKAENMPKENIERAIKRATEKDAADYKEVIYEGYGPHGIAFLVETATDNTNRTVANVRMYFNKCGGTLGNSGSVGFMFDHKCVFKFRAAEGVDPEELELEMIDLGVDEFYTEEDGITVYAPYESFGAIQKWLDDKGFEIVSGESVRIPTDVKELDAEGRESVEKLVEKLEDDDDVVNVYHTMKEPDEE</sequence>
<dbReference type="InterPro" id="IPR026564">
    <property type="entry name" value="Transcrip_reg_TACO1-like_dom3"/>
</dbReference>
<feature type="domain" description="TACO1/YebC-like second and third" evidence="7">
    <location>
        <begin position="79"/>
        <end position="235"/>
    </location>
</feature>
<dbReference type="RefSeq" id="WP_010266769.1">
    <property type="nucleotide sequence ID" value="NZ_CAEG01000021.1"/>
</dbReference>
<keyword evidence="3 6" id="KW-0805">Transcription regulation</keyword>
<evidence type="ECO:0000313" key="10">
    <source>
        <dbReference type="Proteomes" id="UP000183253"/>
    </source>
</evidence>
<dbReference type="NCBIfam" id="TIGR01033">
    <property type="entry name" value="YebC/PmpR family DNA-binding transcriptional regulator"/>
    <property type="match status" value="1"/>
</dbReference>
<dbReference type="GO" id="GO:0005829">
    <property type="term" value="C:cytosol"/>
    <property type="evidence" value="ECO:0007669"/>
    <property type="project" value="TreeGrafter"/>
</dbReference>
<reference evidence="9 10" key="1">
    <citation type="submission" date="2016-10" db="EMBL/GenBank/DDBJ databases">
        <authorList>
            <person name="de Groot N.N."/>
        </authorList>
    </citation>
    <scope>NUCLEOTIDE SEQUENCE [LARGE SCALE GENOMIC DNA]</scope>
    <source>
        <strain evidence="9 10">DSM 25383</strain>
    </source>
</reference>
<feature type="domain" description="TACO1/YebC-like N-terminal" evidence="8">
    <location>
        <begin position="4"/>
        <end position="73"/>
    </location>
</feature>
<keyword evidence="2 6" id="KW-0963">Cytoplasm</keyword>
<dbReference type="Pfam" id="PF01709">
    <property type="entry name" value="Transcrip_reg"/>
    <property type="match status" value="1"/>
</dbReference>
<comment type="subcellular location">
    <subcellularLocation>
        <location evidence="6">Cytoplasm</location>
    </subcellularLocation>
</comment>
<evidence type="ECO:0000256" key="6">
    <source>
        <dbReference type="HAMAP-Rule" id="MF_00693"/>
    </source>
</evidence>
<dbReference type="NCBIfam" id="NF009044">
    <property type="entry name" value="PRK12378.1"/>
    <property type="match status" value="1"/>
</dbReference>
<dbReference type="NCBIfam" id="NF001030">
    <property type="entry name" value="PRK00110.1"/>
    <property type="match status" value="1"/>
</dbReference>
<evidence type="ECO:0000259" key="8">
    <source>
        <dbReference type="Pfam" id="PF20772"/>
    </source>
</evidence>
<evidence type="ECO:0000256" key="4">
    <source>
        <dbReference type="ARBA" id="ARBA00023125"/>
    </source>
</evidence>
<keyword evidence="5 6" id="KW-0804">Transcription</keyword>
<dbReference type="Proteomes" id="UP000183253">
    <property type="component" value="Unassembled WGS sequence"/>
</dbReference>
<organism evidence="9 10">
    <name type="scientific">Alistipes timonensis JC136</name>
    <dbReference type="NCBI Taxonomy" id="1033731"/>
    <lineage>
        <taxon>Bacteria</taxon>
        <taxon>Pseudomonadati</taxon>
        <taxon>Bacteroidota</taxon>
        <taxon>Bacteroidia</taxon>
        <taxon>Bacteroidales</taxon>
        <taxon>Rikenellaceae</taxon>
        <taxon>Alistipes</taxon>
    </lineage>
</organism>
<dbReference type="InterPro" id="IPR048300">
    <property type="entry name" value="TACO1_YebC-like_2nd/3rd_dom"/>
</dbReference>
<dbReference type="OrthoDB" id="9781053at2"/>
<dbReference type="InterPro" id="IPR002876">
    <property type="entry name" value="Transcrip_reg_TACO1-like"/>
</dbReference>
<accession>A0A1H4DVP8</accession>
<name>A0A1H4DVP8_9BACT</name>
<protein>
    <recommendedName>
        <fullName evidence="6">Probable transcriptional regulatory protein SAMN05444145_10656</fullName>
    </recommendedName>
</protein>
<dbReference type="AlphaFoldDB" id="A0A1H4DVP8"/>
<evidence type="ECO:0000259" key="7">
    <source>
        <dbReference type="Pfam" id="PF01709"/>
    </source>
</evidence>
<dbReference type="PANTHER" id="PTHR12532">
    <property type="entry name" value="TRANSLATIONAL ACTIVATOR OF CYTOCHROME C OXIDASE 1"/>
    <property type="match status" value="1"/>
</dbReference>
<dbReference type="STRING" id="1033731.SAMN05444145_10656"/>
<dbReference type="EMBL" id="FNRI01000006">
    <property type="protein sequence ID" value="SEA76677.1"/>
    <property type="molecule type" value="Genomic_DNA"/>
</dbReference>
<keyword evidence="4 6" id="KW-0238">DNA-binding</keyword>
<dbReference type="HAMAP" id="MF_00693">
    <property type="entry name" value="Transcrip_reg_TACO1"/>
    <property type="match status" value="1"/>
</dbReference>
<dbReference type="SUPFAM" id="SSF75625">
    <property type="entry name" value="YebC-like"/>
    <property type="match status" value="1"/>
</dbReference>
<comment type="similarity">
    <text evidence="1 6">Belongs to the TACO1 family.</text>
</comment>
<evidence type="ECO:0000256" key="1">
    <source>
        <dbReference type="ARBA" id="ARBA00008724"/>
    </source>
</evidence>
<dbReference type="Gene3D" id="1.10.10.200">
    <property type="match status" value="1"/>
</dbReference>
<dbReference type="Gene3D" id="3.30.70.980">
    <property type="match status" value="2"/>
</dbReference>
<evidence type="ECO:0000256" key="5">
    <source>
        <dbReference type="ARBA" id="ARBA00023163"/>
    </source>
</evidence>
<dbReference type="GO" id="GO:0006355">
    <property type="term" value="P:regulation of DNA-templated transcription"/>
    <property type="evidence" value="ECO:0007669"/>
    <property type="project" value="UniProtKB-UniRule"/>
</dbReference>
<dbReference type="GO" id="GO:0003677">
    <property type="term" value="F:DNA binding"/>
    <property type="evidence" value="ECO:0007669"/>
    <property type="project" value="UniProtKB-UniRule"/>
</dbReference>
<dbReference type="InterPro" id="IPR029072">
    <property type="entry name" value="YebC-like"/>
</dbReference>
<evidence type="ECO:0000313" key="9">
    <source>
        <dbReference type="EMBL" id="SEA76677.1"/>
    </source>
</evidence>
<keyword evidence="10" id="KW-1185">Reference proteome</keyword>
<gene>
    <name evidence="9" type="ORF">SAMN05444145_10656</name>
</gene>
<dbReference type="InterPro" id="IPR017856">
    <property type="entry name" value="Integrase-like_N"/>
</dbReference>
<evidence type="ECO:0000256" key="2">
    <source>
        <dbReference type="ARBA" id="ARBA00022490"/>
    </source>
</evidence>
<dbReference type="InterPro" id="IPR049083">
    <property type="entry name" value="TACO1_YebC_N"/>
</dbReference>